<keyword evidence="2 5" id="KW-0812">Transmembrane</keyword>
<feature type="transmembrane region" description="Helical" evidence="5">
    <location>
        <begin position="91"/>
        <end position="107"/>
    </location>
</feature>
<organism evidence="6 7">
    <name type="scientific">Terrimicrobium sacchariphilum</name>
    <dbReference type="NCBI Taxonomy" id="690879"/>
    <lineage>
        <taxon>Bacteria</taxon>
        <taxon>Pseudomonadati</taxon>
        <taxon>Verrucomicrobiota</taxon>
        <taxon>Terrimicrobiia</taxon>
        <taxon>Terrimicrobiales</taxon>
        <taxon>Terrimicrobiaceae</taxon>
        <taxon>Terrimicrobium</taxon>
    </lineage>
</organism>
<keyword evidence="1 5" id="KW-1003">Cell membrane</keyword>
<feature type="transmembrane region" description="Helical" evidence="5">
    <location>
        <begin position="61"/>
        <end position="79"/>
    </location>
</feature>
<comment type="similarity">
    <text evidence="5">Belongs to the UPF0060 family.</text>
</comment>
<comment type="subcellular location">
    <subcellularLocation>
        <location evidence="5">Cell membrane</location>
        <topology evidence="5">Multi-pass membrane protein</topology>
    </subcellularLocation>
</comment>
<dbReference type="InParanoid" id="A0A146GAU4"/>
<dbReference type="InterPro" id="IPR037185">
    <property type="entry name" value="EmrE-like"/>
</dbReference>
<sequence length="109" mass="11736">MNALSAVGLYVVTAVAEIAGCYAIYAWVRLGKPVWWLVPGAMALLLFGYLLTMHSGPAGRIYAAYGAVYIAASVVWMWAIEKHAPDRWDSIGVTVCLIGAAIIYFGPRG</sequence>
<name>A0A146GAU4_TERSA</name>
<proteinExistence type="inferred from homology"/>
<dbReference type="PANTHER" id="PTHR36116:SF1">
    <property type="entry name" value="UPF0060 MEMBRANE PROTEIN YNFA"/>
    <property type="match status" value="1"/>
</dbReference>
<evidence type="ECO:0000256" key="3">
    <source>
        <dbReference type="ARBA" id="ARBA00022989"/>
    </source>
</evidence>
<gene>
    <name evidence="6" type="ORF">TSACC_22956</name>
</gene>
<evidence type="ECO:0000313" key="7">
    <source>
        <dbReference type="Proteomes" id="UP000076023"/>
    </source>
</evidence>
<dbReference type="PANTHER" id="PTHR36116">
    <property type="entry name" value="UPF0060 MEMBRANE PROTEIN YNFA"/>
    <property type="match status" value="1"/>
</dbReference>
<evidence type="ECO:0000256" key="1">
    <source>
        <dbReference type="ARBA" id="ARBA00022475"/>
    </source>
</evidence>
<dbReference type="SUPFAM" id="SSF103481">
    <property type="entry name" value="Multidrug resistance efflux transporter EmrE"/>
    <property type="match status" value="1"/>
</dbReference>
<dbReference type="FunCoup" id="A0A146GAU4">
    <property type="interactions" value="64"/>
</dbReference>
<keyword evidence="3 5" id="KW-1133">Transmembrane helix</keyword>
<dbReference type="OrthoDB" id="123240at2"/>
<dbReference type="InterPro" id="IPR003844">
    <property type="entry name" value="UPF0060"/>
</dbReference>
<dbReference type="NCBIfam" id="NF002586">
    <property type="entry name" value="PRK02237.1"/>
    <property type="match status" value="1"/>
</dbReference>
<dbReference type="STRING" id="690879.TSACC_22956"/>
<keyword evidence="7" id="KW-1185">Reference proteome</keyword>
<comment type="caution">
    <text evidence="6">The sequence shown here is derived from an EMBL/GenBank/DDBJ whole genome shotgun (WGS) entry which is preliminary data.</text>
</comment>
<dbReference type="Pfam" id="PF02694">
    <property type="entry name" value="UPF0060"/>
    <property type="match status" value="1"/>
</dbReference>
<feature type="transmembrane region" description="Helical" evidence="5">
    <location>
        <begin position="7"/>
        <end position="28"/>
    </location>
</feature>
<evidence type="ECO:0000256" key="2">
    <source>
        <dbReference type="ARBA" id="ARBA00022692"/>
    </source>
</evidence>
<reference evidence="7" key="1">
    <citation type="journal article" date="2017" name="Genome Announc.">
        <title>Draft Genome Sequence of Terrimicrobium sacchariphilum NM-5T, a Facultative Anaerobic Soil Bacterium of the Class Spartobacteria.</title>
        <authorList>
            <person name="Qiu Y.L."/>
            <person name="Tourlousse D.M."/>
            <person name="Matsuura N."/>
            <person name="Ohashi A."/>
            <person name="Sekiguchi Y."/>
        </authorList>
    </citation>
    <scope>NUCLEOTIDE SEQUENCE [LARGE SCALE GENOMIC DNA]</scope>
    <source>
        <strain evidence="7">NM-5</strain>
    </source>
</reference>
<feature type="transmembrane region" description="Helical" evidence="5">
    <location>
        <begin position="34"/>
        <end position="52"/>
    </location>
</feature>
<keyword evidence="4 5" id="KW-0472">Membrane</keyword>
<dbReference type="GO" id="GO:0005886">
    <property type="term" value="C:plasma membrane"/>
    <property type="evidence" value="ECO:0007669"/>
    <property type="project" value="UniProtKB-SubCell"/>
</dbReference>
<evidence type="ECO:0000256" key="5">
    <source>
        <dbReference type="HAMAP-Rule" id="MF_00010"/>
    </source>
</evidence>
<evidence type="ECO:0000313" key="6">
    <source>
        <dbReference type="EMBL" id="GAT34531.1"/>
    </source>
</evidence>
<dbReference type="AlphaFoldDB" id="A0A146GAU4"/>
<accession>A0A146GAU4</accession>
<dbReference type="RefSeq" id="WP_075080152.1">
    <property type="nucleotide sequence ID" value="NZ_BDCO01000002.1"/>
</dbReference>
<evidence type="ECO:0000256" key="4">
    <source>
        <dbReference type="ARBA" id="ARBA00023136"/>
    </source>
</evidence>
<dbReference type="EMBL" id="BDCO01000002">
    <property type="protein sequence ID" value="GAT34531.1"/>
    <property type="molecule type" value="Genomic_DNA"/>
</dbReference>
<protein>
    <submittedName>
        <fullName evidence="6">Small multidrug resistance family-3 protein</fullName>
    </submittedName>
</protein>
<dbReference type="Proteomes" id="UP000076023">
    <property type="component" value="Unassembled WGS sequence"/>
</dbReference>
<dbReference type="HAMAP" id="MF_00010">
    <property type="entry name" value="UPF0060"/>
    <property type="match status" value="1"/>
</dbReference>